<evidence type="ECO:0008006" key="2">
    <source>
        <dbReference type="Google" id="ProtNLM"/>
    </source>
</evidence>
<comment type="caution">
    <text evidence="1">The sequence shown here is derived from an EMBL/GenBank/DDBJ whole genome shotgun (WGS) entry which is preliminary data.</text>
</comment>
<gene>
    <name evidence="1" type="ORF">SDC9_35762</name>
</gene>
<organism evidence="1">
    <name type="scientific">bioreactor metagenome</name>
    <dbReference type="NCBI Taxonomy" id="1076179"/>
    <lineage>
        <taxon>unclassified sequences</taxon>
        <taxon>metagenomes</taxon>
        <taxon>ecological metagenomes</taxon>
    </lineage>
</organism>
<accession>A0A644VEL3</accession>
<protein>
    <recommendedName>
        <fullName evidence="2">DUF4145 domain-containing protein</fullName>
    </recommendedName>
</protein>
<name>A0A644VEL3_9ZZZZ</name>
<reference evidence="1" key="1">
    <citation type="submission" date="2019-08" db="EMBL/GenBank/DDBJ databases">
        <authorList>
            <person name="Kucharzyk K."/>
            <person name="Murdoch R.W."/>
            <person name="Higgins S."/>
            <person name="Loffler F."/>
        </authorList>
    </citation>
    <scope>NUCLEOTIDE SEQUENCE</scope>
</reference>
<sequence>MSLPKILIEHCIFYPLENCKNIELMILKGHLALELLMSFIVPDKNQSFYRKATFIQNISELEFIGESLLELNDIRNKLAHKYSFDVEKSNILKWSEKIITNLEYNKFAKHTKKIKIAHSFSALGAYIYEYSLKKGNN</sequence>
<proteinExistence type="predicted"/>
<dbReference type="AlphaFoldDB" id="A0A644VEL3"/>
<evidence type="ECO:0000313" key="1">
    <source>
        <dbReference type="EMBL" id="MPL89720.1"/>
    </source>
</evidence>
<dbReference type="EMBL" id="VSSQ01000286">
    <property type="protein sequence ID" value="MPL89720.1"/>
    <property type="molecule type" value="Genomic_DNA"/>
</dbReference>